<evidence type="ECO:0000259" key="12">
    <source>
        <dbReference type="PROSITE" id="PS51888"/>
    </source>
</evidence>
<dbReference type="SMART" id="SM00020">
    <property type="entry name" value="Tryp_SPc"/>
    <property type="match status" value="1"/>
</dbReference>
<dbReference type="FunFam" id="2.40.10.10:FF:000015">
    <property type="entry name" value="Atrial natriuretic peptide-converting enzyme"/>
    <property type="match status" value="1"/>
</dbReference>
<dbReference type="Gene3D" id="3.30.1640.30">
    <property type="match status" value="1"/>
</dbReference>
<evidence type="ECO:0000259" key="11">
    <source>
        <dbReference type="PROSITE" id="PS50240"/>
    </source>
</evidence>
<evidence type="ECO:0000256" key="6">
    <source>
        <dbReference type="ARBA" id="ARBA00022825"/>
    </source>
</evidence>
<keyword evidence="7" id="KW-1015">Disulfide bond</keyword>
<evidence type="ECO:0000256" key="7">
    <source>
        <dbReference type="ARBA" id="ARBA00023157"/>
    </source>
</evidence>
<dbReference type="SMART" id="SM00680">
    <property type="entry name" value="CLIP"/>
    <property type="match status" value="1"/>
</dbReference>
<dbReference type="CDD" id="cd00190">
    <property type="entry name" value="Tryp_SPc"/>
    <property type="match status" value="1"/>
</dbReference>
<evidence type="ECO:0000256" key="3">
    <source>
        <dbReference type="ARBA" id="ARBA00022670"/>
    </source>
</evidence>
<feature type="chain" id="PRO_5024386160" evidence="10">
    <location>
        <begin position="20"/>
        <end position="397"/>
    </location>
</feature>
<dbReference type="InterPro" id="IPR001254">
    <property type="entry name" value="Trypsin_dom"/>
</dbReference>
<evidence type="ECO:0000256" key="9">
    <source>
        <dbReference type="RuleBase" id="RU363034"/>
    </source>
</evidence>
<sequence length="397" mass="43467">MQSSKIFVVLSILIKSILAQSECYVDDPCTLYTGGNGICTNIHECPSAIELLQYNVRPVLCGFMGLTPIVCCAKSEPPKPPKTPQNIAVLSPIASKPTELPEFVLAVSPPTAETTKLKPGEKSQIQCDKYAPPPPKPGDFGIAAVGGEESLAKEFPHMAALGYKIANGVGWYCGGGLISERYVLTAAHCLFHRDAGPVTFVRLGDLNIQDDADDAQPENFTILERIPHPDYRAPLVYNDIALLRLDRDVTFSDYIKPLCLQVEHVVNTYDPLTATGWGRTEFGGQTSDILIKVKLDYFTNEECNEVFQKNSKKRLPDGVIDSVQVCAGGRDERMDTCQGDSGGPLQTYSFKKKIFYLVGITSFGIACGTQGIPAVYTRISGYVDWIENIIWQNVTSN</sequence>
<dbReference type="PRINTS" id="PR00722">
    <property type="entry name" value="CHYMOTRYPSIN"/>
</dbReference>
<dbReference type="Pfam" id="PF00089">
    <property type="entry name" value="Trypsin"/>
    <property type="match status" value="1"/>
</dbReference>
<name>A0A5Q0MUK0_9COLE</name>
<dbReference type="AlphaFoldDB" id="A0A5Q0MUK0"/>
<dbReference type="GO" id="GO:0005576">
    <property type="term" value="C:extracellular region"/>
    <property type="evidence" value="ECO:0007669"/>
    <property type="project" value="UniProtKB-SubCell"/>
</dbReference>
<keyword evidence="4 10" id="KW-0732">Signal</keyword>
<keyword evidence="5 9" id="KW-0378">Hydrolase</keyword>
<evidence type="ECO:0000256" key="2">
    <source>
        <dbReference type="ARBA" id="ARBA00022525"/>
    </source>
</evidence>
<dbReference type="PROSITE" id="PS00134">
    <property type="entry name" value="TRYPSIN_HIS"/>
    <property type="match status" value="1"/>
</dbReference>
<dbReference type="EMBL" id="MK015722">
    <property type="protein sequence ID" value="QFZ95603.1"/>
    <property type="molecule type" value="mRNA"/>
</dbReference>
<keyword evidence="2" id="KW-0964">Secreted</keyword>
<comment type="subcellular location">
    <subcellularLocation>
        <location evidence="1">Secreted</location>
    </subcellularLocation>
</comment>
<organism evidence="13">
    <name type="scientific">Lasioderma serricorne</name>
    <name type="common">cigarette beetle</name>
    <dbReference type="NCBI Taxonomy" id="295660"/>
    <lineage>
        <taxon>Eukaryota</taxon>
        <taxon>Metazoa</taxon>
        <taxon>Ecdysozoa</taxon>
        <taxon>Arthropoda</taxon>
        <taxon>Hexapoda</taxon>
        <taxon>Insecta</taxon>
        <taxon>Pterygota</taxon>
        <taxon>Neoptera</taxon>
        <taxon>Endopterygota</taxon>
        <taxon>Coleoptera</taxon>
        <taxon>Polyphaga</taxon>
        <taxon>Bostrichiformia</taxon>
        <taxon>Ptinidae</taxon>
        <taxon>Xyletininae</taxon>
        <taxon>Lasioderma</taxon>
    </lineage>
</organism>
<dbReference type="InterPro" id="IPR018114">
    <property type="entry name" value="TRYPSIN_HIS"/>
</dbReference>
<dbReference type="GO" id="GO:0004252">
    <property type="term" value="F:serine-type endopeptidase activity"/>
    <property type="evidence" value="ECO:0007669"/>
    <property type="project" value="InterPro"/>
</dbReference>
<dbReference type="InterPro" id="IPR009003">
    <property type="entry name" value="Peptidase_S1_PA"/>
</dbReference>
<feature type="domain" description="Peptidase S1" evidence="11">
    <location>
        <begin position="144"/>
        <end position="391"/>
    </location>
</feature>
<dbReference type="SUPFAM" id="SSF50494">
    <property type="entry name" value="Trypsin-like serine proteases"/>
    <property type="match status" value="1"/>
</dbReference>
<dbReference type="InterPro" id="IPR038565">
    <property type="entry name" value="CLIP_sf"/>
</dbReference>
<reference evidence="13" key="1">
    <citation type="submission" date="2018-10" db="EMBL/GenBank/DDBJ databases">
        <authorList>
            <person name="Chen C.-x."/>
            <person name="Zhao F."/>
            <person name="Xu K.-k."/>
            <person name="Yang H."/>
            <person name="Yang W.-j."/>
            <person name="Li C."/>
        </authorList>
    </citation>
    <scope>NUCLEOTIDE SEQUENCE</scope>
</reference>
<dbReference type="InterPro" id="IPR022700">
    <property type="entry name" value="CLIP"/>
</dbReference>
<evidence type="ECO:0000256" key="4">
    <source>
        <dbReference type="ARBA" id="ARBA00022729"/>
    </source>
</evidence>
<evidence type="ECO:0000313" key="13">
    <source>
        <dbReference type="EMBL" id="QFZ95603.1"/>
    </source>
</evidence>
<proteinExistence type="evidence at transcript level"/>
<dbReference type="InterPro" id="IPR033116">
    <property type="entry name" value="TRYPSIN_SER"/>
</dbReference>
<dbReference type="InterPro" id="IPR043504">
    <property type="entry name" value="Peptidase_S1_PA_chymotrypsin"/>
</dbReference>
<evidence type="ECO:0000256" key="10">
    <source>
        <dbReference type="SAM" id="SignalP"/>
    </source>
</evidence>
<protein>
    <submittedName>
        <fullName evidence="13">Serine protease 2</fullName>
    </submittedName>
</protein>
<evidence type="ECO:0000256" key="5">
    <source>
        <dbReference type="ARBA" id="ARBA00022801"/>
    </source>
</evidence>
<dbReference type="PROSITE" id="PS50240">
    <property type="entry name" value="TRYPSIN_DOM"/>
    <property type="match status" value="1"/>
</dbReference>
<feature type="signal peptide" evidence="10">
    <location>
        <begin position="1"/>
        <end position="19"/>
    </location>
</feature>
<dbReference type="PANTHER" id="PTHR24258:SF136">
    <property type="entry name" value="GH06673P-RELATED"/>
    <property type="match status" value="1"/>
</dbReference>
<dbReference type="InterPro" id="IPR001314">
    <property type="entry name" value="Peptidase_S1A"/>
</dbReference>
<feature type="domain" description="Clip" evidence="12">
    <location>
        <begin position="28"/>
        <end position="72"/>
    </location>
</feature>
<dbReference type="PANTHER" id="PTHR24258">
    <property type="entry name" value="SERINE PROTEASE-RELATED"/>
    <property type="match status" value="1"/>
</dbReference>
<dbReference type="PROSITE" id="PS00135">
    <property type="entry name" value="TRYPSIN_SER"/>
    <property type="match status" value="1"/>
</dbReference>
<accession>A0A5Q0MUK0</accession>
<evidence type="ECO:0000256" key="1">
    <source>
        <dbReference type="ARBA" id="ARBA00004613"/>
    </source>
</evidence>
<dbReference type="PROSITE" id="PS51888">
    <property type="entry name" value="CLIP"/>
    <property type="match status" value="1"/>
</dbReference>
<keyword evidence="3 9" id="KW-0645">Protease</keyword>
<dbReference type="Gene3D" id="2.40.10.10">
    <property type="entry name" value="Trypsin-like serine proteases"/>
    <property type="match status" value="1"/>
</dbReference>
<evidence type="ECO:0000256" key="8">
    <source>
        <dbReference type="ARBA" id="ARBA00024195"/>
    </source>
</evidence>
<dbReference type="GO" id="GO:0006508">
    <property type="term" value="P:proteolysis"/>
    <property type="evidence" value="ECO:0007669"/>
    <property type="project" value="UniProtKB-KW"/>
</dbReference>
<comment type="similarity">
    <text evidence="8">Belongs to the peptidase S1 family. CLIP subfamily.</text>
</comment>
<keyword evidence="6 9" id="KW-0720">Serine protease</keyword>